<evidence type="ECO:0000256" key="1">
    <source>
        <dbReference type="SAM" id="MobiDB-lite"/>
    </source>
</evidence>
<feature type="chain" id="PRO_5020218149" evidence="2">
    <location>
        <begin position="24"/>
        <end position="107"/>
    </location>
</feature>
<sequence>MLLSKIKIASAAIAIFAVTAVLAFTPDENASQQQTQWFTYTSGPIDEPASYSPAGSSAPSCPGATNICAIRAATFDNKPVITQDLEEEMQDALSTGDDLGPNVRLQN</sequence>
<feature type="region of interest" description="Disordered" evidence="1">
    <location>
        <begin position="87"/>
        <end position="107"/>
    </location>
</feature>
<evidence type="ECO:0000256" key="2">
    <source>
        <dbReference type="SAM" id="SignalP"/>
    </source>
</evidence>
<feature type="signal peptide" evidence="2">
    <location>
        <begin position="1"/>
        <end position="23"/>
    </location>
</feature>
<gene>
    <name evidence="3" type="ORF">EDD80_1023</name>
</gene>
<dbReference type="RefSeq" id="WP_132127935.1">
    <property type="nucleotide sequence ID" value="NZ_CP042432.1"/>
</dbReference>
<name>A0A4V2UU29_9SPHI</name>
<proteinExistence type="predicted"/>
<dbReference type="Proteomes" id="UP000295807">
    <property type="component" value="Unassembled WGS sequence"/>
</dbReference>
<accession>A0A4V2UU29</accession>
<dbReference type="AlphaFoldDB" id="A0A4V2UU29"/>
<keyword evidence="4" id="KW-1185">Reference proteome</keyword>
<reference evidence="3 4" key="1">
    <citation type="submission" date="2019-03" db="EMBL/GenBank/DDBJ databases">
        <title>Genomic Encyclopedia of Type Strains, Phase IV (KMG-IV): sequencing the most valuable type-strain genomes for metagenomic binning, comparative biology and taxonomic classification.</title>
        <authorList>
            <person name="Goeker M."/>
        </authorList>
    </citation>
    <scope>NUCLEOTIDE SEQUENCE [LARGE SCALE GENOMIC DNA]</scope>
    <source>
        <strain evidence="3 4">DSM 21100</strain>
    </source>
</reference>
<protein>
    <submittedName>
        <fullName evidence="3">Uncharacterized protein</fullName>
    </submittedName>
</protein>
<organism evidence="3 4">
    <name type="scientific">Anseongella ginsenosidimutans</name>
    <dbReference type="NCBI Taxonomy" id="496056"/>
    <lineage>
        <taxon>Bacteria</taxon>
        <taxon>Pseudomonadati</taxon>
        <taxon>Bacteroidota</taxon>
        <taxon>Sphingobacteriia</taxon>
        <taxon>Sphingobacteriales</taxon>
        <taxon>Sphingobacteriaceae</taxon>
        <taxon>Anseongella</taxon>
    </lineage>
</organism>
<keyword evidence="2" id="KW-0732">Signal</keyword>
<dbReference type="EMBL" id="SMAD01000002">
    <property type="protein sequence ID" value="TCS88813.1"/>
    <property type="molecule type" value="Genomic_DNA"/>
</dbReference>
<evidence type="ECO:0000313" key="4">
    <source>
        <dbReference type="Proteomes" id="UP000295807"/>
    </source>
</evidence>
<evidence type="ECO:0000313" key="3">
    <source>
        <dbReference type="EMBL" id="TCS88813.1"/>
    </source>
</evidence>
<comment type="caution">
    <text evidence="3">The sequence shown here is derived from an EMBL/GenBank/DDBJ whole genome shotgun (WGS) entry which is preliminary data.</text>
</comment>